<dbReference type="RefSeq" id="YP_223919.1">
    <property type="nucleotide sequence ID" value="NC_006936.1"/>
</dbReference>
<keyword evidence="1" id="KW-0812">Transmembrane</keyword>
<feature type="transmembrane region" description="Helical" evidence="1">
    <location>
        <begin position="20"/>
        <end position="39"/>
    </location>
</feature>
<reference evidence="2 3" key="2">
    <citation type="journal article" date="2005" name="Gene">
        <title>Sequence analysis of the Lactobacillus plantarum bacteriophage PhiJL-1.</title>
        <authorList>
            <person name="Lu Z."/>
            <person name="Altermann E."/>
            <person name="Breidt F."/>
            <person name="Predki P."/>
            <person name="Fleming H.P."/>
            <person name="Klaenhammer T.R."/>
        </authorList>
    </citation>
    <scope>NUCLEOTIDE SEQUENCE</scope>
</reference>
<evidence type="ECO:0000313" key="3">
    <source>
        <dbReference type="Proteomes" id="UP000000990"/>
    </source>
</evidence>
<accession>Q597S5</accession>
<organism evidence="2 3">
    <name type="scientific">Lactobacillus phage phiJL-1</name>
    <dbReference type="NCBI Taxonomy" id="2892345"/>
    <lineage>
        <taxon>Viruses</taxon>
        <taxon>Duplodnaviria</taxon>
        <taxon>Heunggongvirae</taxon>
        <taxon>Uroviricota</taxon>
        <taxon>Caudoviricetes</taxon>
        <taxon>Coetzeevirus</taxon>
        <taxon>Coetzeevirus JL1</taxon>
    </lineage>
</organism>
<dbReference type="EMBL" id="AY236756">
    <property type="protein sequence ID" value="AAP74546.1"/>
    <property type="molecule type" value="Genomic_DNA"/>
</dbReference>
<sequence>MKLWDTNGGIKMSIRNKIGLGIIFCVSAVISLLGFMAIISKFGTISIVLVTLALVSGAVLACRED</sequence>
<reference evidence="2 3" key="1">
    <citation type="journal article" date="2003" name="Int. J. Food Microbiol.">
        <title>Isolation and characterization of a Lactobacillus plantarum bacteriophage, phiJL-1, from a cucumber fermentation.</title>
        <authorList>
            <person name="Lu Z."/>
            <person name="Breidt F."/>
            <person name="Fleming H.P."/>
            <person name="Altermann E."/>
            <person name="Klaenhammer T.R."/>
        </authorList>
    </citation>
    <scope>NUCLEOTIDE SEQUENCE [LARGE SCALE GENOMIC DNA]</scope>
</reference>
<keyword evidence="3" id="KW-1185">Reference proteome</keyword>
<keyword evidence="1" id="KW-0472">Membrane</keyword>
<proteinExistence type="predicted"/>
<dbReference type="KEGG" id="vg:5075542"/>
<evidence type="ECO:0000256" key="1">
    <source>
        <dbReference type="SAM" id="Phobius"/>
    </source>
</evidence>
<name>Q597S5_9CAUD</name>
<keyword evidence="1" id="KW-1133">Transmembrane helix</keyword>
<dbReference type="Proteomes" id="UP000000990">
    <property type="component" value="Segment"/>
</dbReference>
<feature type="transmembrane region" description="Helical" evidence="1">
    <location>
        <begin position="45"/>
        <end position="62"/>
    </location>
</feature>
<evidence type="ECO:0000313" key="2">
    <source>
        <dbReference type="EMBL" id="AAP74546.1"/>
    </source>
</evidence>
<protein>
    <submittedName>
        <fullName evidence="2">Uncharacterized protein</fullName>
    </submittedName>
</protein>
<dbReference type="GeneID" id="5075542"/>